<evidence type="ECO:0000313" key="3">
    <source>
        <dbReference type="Proteomes" id="UP000290365"/>
    </source>
</evidence>
<reference evidence="2 3" key="1">
    <citation type="submission" date="2019-01" db="EMBL/GenBank/DDBJ databases">
        <title>Ktedonosporobacter rubrisoli SCAWS-G2.</title>
        <authorList>
            <person name="Huang Y."/>
            <person name="Yan B."/>
        </authorList>
    </citation>
    <scope>NUCLEOTIDE SEQUENCE [LARGE SCALE GENOMIC DNA]</scope>
    <source>
        <strain evidence="2 3">SCAWS-G2</strain>
    </source>
</reference>
<dbReference type="OrthoDB" id="33922at200795"/>
<dbReference type="Proteomes" id="UP000290365">
    <property type="component" value="Chromosome"/>
</dbReference>
<sequence length="120" mass="13703">MSEHTEMQQVAARLSKETGTPMSLPSYKQVRTAVQHLKLDPDLMAIREGAKSVARPRESAESFVLSIPALALLTEGSMSTRWTCMWSLLLVRRWRAVCMQQCSSVSKRQRSLARSWLWDH</sequence>
<keyword evidence="3" id="KW-1185">Reference proteome</keyword>
<accession>A0A4P6JPA6</accession>
<organism evidence="2 3">
    <name type="scientific">Ktedonosporobacter rubrisoli</name>
    <dbReference type="NCBI Taxonomy" id="2509675"/>
    <lineage>
        <taxon>Bacteria</taxon>
        <taxon>Bacillati</taxon>
        <taxon>Chloroflexota</taxon>
        <taxon>Ktedonobacteria</taxon>
        <taxon>Ktedonobacterales</taxon>
        <taxon>Ktedonosporobacteraceae</taxon>
        <taxon>Ktedonosporobacter</taxon>
    </lineage>
</organism>
<dbReference type="EMBL" id="CP035758">
    <property type="protein sequence ID" value="QBD77209.1"/>
    <property type="molecule type" value="Genomic_DNA"/>
</dbReference>
<dbReference type="RefSeq" id="WP_129888272.1">
    <property type="nucleotide sequence ID" value="NZ_CP035758.1"/>
</dbReference>
<protein>
    <submittedName>
        <fullName evidence="2">Uncharacterized protein</fullName>
    </submittedName>
</protein>
<dbReference type="AlphaFoldDB" id="A0A4P6JPA6"/>
<gene>
    <name evidence="2" type="ORF">EPA93_14875</name>
</gene>
<dbReference type="KEGG" id="kbs:EPA93_14875"/>
<evidence type="ECO:0000256" key="1">
    <source>
        <dbReference type="SAM" id="MobiDB-lite"/>
    </source>
</evidence>
<name>A0A4P6JPA6_KTERU</name>
<evidence type="ECO:0000313" key="2">
    <source>
        <dbReference type="EMBL" id="QBD77209.1"/>
    </source>
</evidence>
<proteinExistence type="predicted"/>
<feature type="region of interest" description="Disordered" evidence="1">
    <location>
        <begin position="1"/>
        <end position="24"/>
    </location>
</feature>